<organism evidence="15">
    <name type="scientific">Sorghum bicolor</name>
    <name type="common">Sorghum</name>
    <name type="synonym">Sorghum vulgare</name>
    <dbReference type="NCBI Taxonomy" id="4558"/>
    <lineage>
        <taxon>Eukaryota</taxon>
        <taxon>Viridiplantae</taxon>
        <taxon>Streptophyta</taxon>
        <taxon>Embryophyta</taxon>
        <taxon>Tracheophyta</taxon>
        <taxon>Spermatophyta</taxon>
        <taxon>Magnoliopsida</taxon>
        <taxon>Liliopsida</taxon>
        <taxon>Poales</taxon>
        <taxon>Poaceae</taxon>
        <taxon>PACMAD clade</taxon>
        <taxon>Panicoideae</taxon>
        <taxon>Andropogonodae</taxon>
        <taxon>Andropogoneae</taxon>
        <taxon>Sorghinae</taxon>
        <taxon>Sorghum</taxon>
    </lineage>
</organism>
<evidence type="ECO:0000313" key="15">
    <source>
        <dbReference type="EMBL" id="ACE86410.1"/>
    </source>
</evidence>
<feature type="chain" id="PRO_5002799642" evidence="13">
    <location>
        <begin position="18"/>
        <end position="1029"/>
    </location>
</feature>
<dbReference type="SMART" id="SM00298">
    <property type="entry name" value="CHROMO"/>
    <property type="match status" value="1"/>
</dbReference>
<dbReference type="GO" id="GO:0006310">
    <property type="term" value="P:DNA recombination"/>
    <property type="evidence" value="ECO:0007669"/>
    <property type="project" value="UniProtKB-KW"/>
</dbReference>
<dbReference type="InterPro" id="IPR056924">
    <property type="entry name" value="SH3_Tf2-1"/>
</dbReference>
<evidence type="ECO:0000256" key="11">
    <source>
        <dbReference type="ARBA" id="ARBA00023268"/>
    </source>
</evidence>
<evidence type="ECO:0000256" key="13">
    <source>
        <dbReference type="SAM" id="SignalP"/>
    </source>
</evidence>
<dbReference type="SUPFAM" id="SSF54160">
    <property type="entry name" value="Chromo domain-like"/>
    <property type="match status" value="1"/>
</dbReference>
<dbReference type="InterPro" id="IPR041577">
    <property type="entry name" value="RT_RNaseH_2"/>
</dbReference>
<feature type="region of interest" description="Disordered" evidence="12">
    <location>
        <begin position="237"/>
        <end position="258"/>
    </location>
</feature>
<keyword evidence="7" id="KW-0695">RNA-directed DNA polymerase</keyword>
<accession>B3VTC3</accession>
<evidence type="ECO:0000256" key="10">
    <source>
        <dbReference type="ARBA" id="ARBA00023172"/>
    </source>
</evidence>
<dbReference type="GO" id="GO:0006508">
    <property type="term" value="P:proteolysis"/>
    <property type="evidence" value="ECO:0007669"/>
    <property type="project" value="UniProtKB-KW"/>
</dbReference>
<evidence type="ECO:0000256" key="6">
    <source>
        <dbReference type="ARBA" id="ARBA00022908"/>
    </source>
</evidence>
<dbReference type="SUPFAM" id="SSF53098">
    <property type="entry name" value="Ribonuclease H-like"/>
    <property type="match status" value="1"/>
</dbReference>
<dbReference type="InterPro" id="IPR016197">
    <property type="entry name" value="Chromo-like_dom_sf"/>
</dbReference>
<name>B3VTC3_SORBI</name>
<keyword evidence="2" id="KW-0479">Metal-binding</keyword>
<dbReference type="AlphaFoldDB" id="B3VTC3"/>
<dbReference type="GO" id="GO:0003677">
    <property type="term" value="F:DNA binding"/>
    <property type="evidence" value="ECO:0007669"/>
    <property type="project" value="UniProtKB-KW"/>
</dbReference>
<keyword evidence="13" id="KW-0732">Signal</keyword>
<evidence type="ECO:0000256" key="3">
    <source>
        <dbReference type="ARBA" id="ARBA00022750"/>
    </source>
</evidence>
<dbReference type="InterPro" id="IPR050951">
    <property type="entry name" value="Retrovirus_Pol_polyprotein"/>
</dbReference>
<dbReference type="Gene3D" id="2.40.50.40">
    <property type="match status" value="1"/>
</dbReference>
<evidence type="ECO:0000259" key="14">
    <source>
        <dbReference type="PROSITE" id="PS50013"/>
    </source>
</evidence>
<proteinExistence type="predicted"/>
<protein>
    <submittedName>
        <fullName evidence="15">Putative retroelement protein</fullName>
    </submittedName>
</protein>
<evidence type="ECO:0000256" key="7">
    <source>
        <dbReference type="ARBA" id="ARBA00022918"/>
    </source>
</evidence>
<dbReference type="InterPro" id="IPR036397">
    <property type="entry name" value="RNaseH_sf"/>
</dbReference>
<dbReference type="EMBL" id="EU810765">
    <property type="protein sequence ID" value="ACE86410.1"/>
    <property type="molecule type" value="Genomic_DNA"/>
</dbReference>
<keyword evidence="11" id="KW-0511">Multifunctional enzyme</keyword>
<dbReference type="InterPro" id="IPR012337">
    <property type="entry name" value="RNaseH-like_sf"/>
</dbReference>
<evidence type="ECO:0000256" key="5">
    <source>
        <dbReference type="ARBA" id="ARBA00022842"/>
    </source>
</evidence>
<dbReference type="InterPro" id="IPR043128">
    <property type="entry name" value="Rev_trsase/Diguanyl_cyclase"/>
</dbReference>
<keyword evidence="5" id="KW-0460">Magnesium</keyword>
<dbReference type="GO" id="GO:0015074">
    <property type="term" value="P:DNA integration"/>
    <property type="evidence" value="ECO:0007669"/>
    <property type="project" value="UniProtKB-KW"/>
</dbReference>
<dbReference type="Gene3D" id="1.10.340.70">
    <property type="match status" value="1"/>
</dbReference>
<dbReference type="InterPro" id="IPR041588">
    <property type="entry name" value="Integrase_H2C2"/>
</dbReference>
<keyword evidence="8" id="KW-0239">DNA-directed DNA polymerase</keyword>
<dbReference type="GO" id="GO:0046872">
    <property type="term" value="F:metal ion binding"/>
    <property type="evidence" value="ECO:0007669"/>
    <property type="project" value="UniProtKB-KW"/>
</dbReference>
<keyword evidence="3" id="KW-0064">Aspartyl protease</keyword>
<dbReference type="GO" id="GO:0003964">
    <property type="term" value="F:RNA-directed DNA polymerase activity"/>
    <property type="evidence" value="ECO:0007669"/>
    <property type="project" value="UniProtKB-KW"/>
</dbReference>
<dbReference type="PANTHER" id="PTHR37984">
    <property type="entry name" value="PROTEIN CBG26694"/>
    <property type="match status" value="1"/>
</dbReference>
<evidence type="ECO:0000256" key="4">
    <source>
        <dbReference type="ARBA" id="ARBA00022801"/>
    </source>
</evidence>
<keyword evidence="8" id="KW-0808">Transferase</keyword>
<dbReference type="InterPro" id="IPR043502">
    <property type="entry name" value="DNA/RNA_pol_sf"/>
</dbReference>
<evidence type="ECO:0000256" key="2">
    <source>
        <dbReference type="ARBA" id="ARBA00022723"/>
    </source>
</evidence>
<sequence length="1029" mass="114493">MALLLMLWLSPCMLLQGSTPTTPCCCPSPSMGNAYSRCWLHPHLPLGHGHAPPGACSAWWQQPPCHYRERGAFSVQGDRPRYARPHRRGFGTSSVGLRGPHRLLLARRPVRHMAVRGSPGCFFTPAAPGRDHGRPAAATIGLAPTAAHGHLRQASWPLARALLRPPLPPPTGDRAGGGAALPIPAALEGQAGAAMCRHVGAGHYSAEHVTILRPCAARQEVRRVLALLHRLPRAQRQDVQGQVADPGGRRAPRGTFLHQAGPPLGLSLSAHAPGGHREDRFPHPPRPLRVLGDAVWAVQRSGNVPSPDERRPLAFSSRHLQHVVLVFSALRAHGLYLKRSKCSFGTLSVDYLRHVISADGVAMDSDKVAVVAAFTSGRLWFSRPCGLLLQVHPRLRLHRSTTQSSPAQGGVCLDVGSAAAYDALKRALSSAPVLQMLDFTREFVVNCDASGAGVGAVLHQGSGPLAFFSRPFVTRHIKLAAYERDLIGLVQAVRHWRPYLWGRRFLVRTDHYSLKFLLDQRLSTVPQHHWVSKLLRFDFAVEYRPGRLNSVTDALSRRDEDAVTELALSGPSFALYDDIRAATREDPVARGLLQQQAAGTLEAPWTIADWFLLRGKRVYVPDLQDLCHQVVTLAHTTGHEGVHKTLLRLRNDFYIPNDRKLVQDYVCTCDVCQRNKTPMTQPAGLLQPLDVPSQVWTDTSMDFIDALPKVHGKSVILTVVDRFSKNAHFITLSHPYTAASVARVKQRLSTAFHPQTDGQSEVVNKVIAMYLRCATDDRPRSWVDWLPWAEYCYNTSYHTALRATPFEIVYGGPPPPLLPHQEGAAETEDADVMLRDRDVFLVEVRERLLQAQQHAKERYDEHHRAVDIAVGDWVLLRLLHRPTHTLATPAKGKLRPRYVGPFCVLERIGSVAYRLQLPETTRLHNVFHIGLLKQWRGEPPVTPAVVPPVFEGRLLPAPEKVLCAQLRREQWQLLVKWRGLPDDATTWEALDDFKALYPDVQLEDELFVDAGRDVMTGVQYQRRSRPISG</sequence>
<keyword evidence="4" id="KW-0378">Hydrolase</keyword>
<reference evidence="15" key="2">
    <citation type="journal article" date="2008" name="Genome Res.">
        <title>Pathogen corruption and site-directed recombination at a plant disease resistance gene cluster.</title>
        <authorList>
            <person name="Nagy E.D."/>
            <person name="Bennetzen J.L."/>
        </authorList>
    </citation>
    <scope>NUCLEOTIDE SEQUENCE</scope>
</reference>
<dbReference type="CDD" id="cd09274">
    <property type="entry name" value="RNase_HI_RT_Ty3"/>
    <property type="match status" value="1"/>
</dbReference>
<keyword evidence="6" id="KW-0229">DNA integration</keyword>
<keyword evidence="10" id="KW-0233">DNA recombination</keyword>
<dbReference type="InterPro" id="IPR000953">
    <property type="entry name" value="Chromo/chromo_shadow_dom"/>
</dbReference>
<dbReference type="SUPFAM" id="SSF56672">
    <property type="entry name" value="DNA/RNA polymerases"/>
    <property type="match status" value="1"/>
</dbReference>
<dbReference type="GO" id="GO:0004190">
    <property type="term" value="F:aspartic-type endopeptidase activity"/>
    <property type="evidence" value="ECO:0007669"/>
    <property type="project" value="UniProtKB-KW"/>
</dbReference>
<keyword evidence="9" id="KW-0238">DNA-binding</keyword>
<evidence type="ECO:0000256" key="9">
    <source>
        <dbReference type="ARBA" id="ARBA00023125"/>
    </source>
</evidence>
<keyword evidence="8" id="KW-0548">Nucleotidyltransferase</keyword>
<dbReference type="Pfam" id="PF17919">
    <property type="entry name" value="RT_RNaseH_2"/>
    <property type="match status" value="1"/>
</dbReference>
<dbReference type="InterPro" id="IPR023780">
    <property type="entry name" value="Chromo_domain"/>
</dbReference>
<dbReference type="GO" id="GO:0003887">
    <property type="term" value="F:DNA-directed DNA polymerase activity"/>
    <property type="evidence" value="ECO:0007669"/>
    <property type="project" value="UniProtKB-KW"/>
</dbReference>
<dbReference type="Gene3D" id="3.30.70.270">
    <property type="match status" value="1"/>
</dbReference>
<dbReference type="Gene3D" id="3.30.420.10">
    <property type="entry name" value="Ribonuclease H-like superfamily/Ribonuclease H"/>
    <property type="match status" value="2"/>
</dbReference>
<keyword evidence="1" id="KW-0645">Protease</keyword>
<reference evidence="15" key="1">
    <citation type="journal article" date="2007" name="Theor. Appl. Genet.">
        <title>Fine mapping of the Pc locus of Sorghum bicolor, a gene controlling the reaction to a fungal pathogen and its host-selective toxin.</title>
        <authorList>
            <person name="Nagy E.D."/>
            <person name="Lee T.C."/>
            <person name="Ramakrishna W."/>
            <person name="Xu Z."/>
            <person name="Klein P.E."/>
            <person name="SanMiguel P."/>
            <person name="Cheng C.P."/>
            <person name="Li J."/>
            <person name="Devos K.M."/>
            <person name="Schertz K."/>
            <person name="Dunkle L."/>
            <person name="Bennetzen J.L."/>
        </authorList>
    </citation>
    <scope>NUCLEOTIDE SEQUENCE</scope>
</reference>
<evidence type="ECO:0000256" key="8">
    <source>
        <dbReference type="ARBA" id="ARBA00022932"/>
    </source>
</evidence>
<feature type="signal peptide" evidence="13">
    <location>
        <begin position="1"/>
        <end position="17"/>
    </location>
</feature>
<feature type="domain" description="Chromo" evidence="14">
    <location>
        <begin position="956"/>
        <end position="1000"/>
    </location>
</feature>
<dbReference type="Pfam" id="PF24626">
    <property type="entry name" value="SH3_Tf2-1"/>
    <property type="match status" value="1"/>
</dbReference>
<dbReference type="Pfam" id="PF00385">
    <property type="entry name" value="Chromo"/>
    <property type="match status" value="1"/>
</dbReference>
<evidence type="ECO:0000256" key="1">
    <source>
        <dbReference type="ARBA" id="ARBA00022670"/>
    </source>
</evidence>
<dbReference type="Pfam" id="PF17921">
    <property type="entry name" value="Integrase_H2C2"/>
    <property type="match status" value="1"/>
</dbReference>
<evidence type="ECO:0000256" key="12">
    <source>
        <dbReference type="SAM" id="MobiDB-lite"/>
    </source>
</evidence>
<dbReference type="PROSITE" id="PS50013">
    <property type="entry name" value="CHROMO_2"/>
    <property type="match status" value="1"/>
</dbReference>
<dbReference type="PANTHER" id="PTHR37984:SF5">
    <property type="entry name" value="PROTEIN NYNRIN-LIKE"/>
    <property type="match status" value="1"/>
</dbReference>